<dbReference type="InterPro" id="IPR036388">
    <property type="entry name" value="WH-like_DNA-bd_sf"/>
</dbReference>
<dbReference type="PANTHER" id="PTHR43537:SF51">
    <property type="entry name" value="HTH-TYPE TRANSCRIPTIONAL REGULATOR LGOR-RELATED"/>
    <property type="match status" value="1"/>
</dbReference>
<protein>
    <submittedName>
        <fullName evidence="5">Transcriptional regulator</fullName>
    </submittedName>
</protein>
<dbReference type="SUPFAM" id="SSF48008">
    <property type="entry name" value="GntR ligand-binding domain-like"/>
    <property type="match status" value="1"/>
</dbReference>
<dbReference type="Gene3D" id="1.20.120.530">
    <property type="entry name" value="GntR ligand-binding domain-like"/>
    <property type="match status" value="1"/>
</dbReference>
<dbReference type="RefSeq" id="WP_017502090.1">
    <property type="nucleotide sequence ID" value="NZ_DAIQKB010000025.1"/>
</dbReference>
<evidence type="ECO:0000256" key="1">
    <source>
        <dbReference type="ARBA" id="ARBA00023015"/>
    </source>
</evidence>
<evidence type="ECO:0000313" key="5">
    <source>
        <dbReference type="EMBL" id="KEZ16637.1"/>
    </source>
</evidence>
<evidence type="ECO:0000313" key="6">
    <source>
        <dbReference type="Proteomes" id="UP000028534"/>
    </source>
</evidence>
<dbReference type="Pfam" id="PF00392">
    <property type="entry name" value="GntR"/>
    <property type="match status" value="1"/>
</dbReference>
<dbReference type="InterPro" id="IPR036390">
    <property type="entry name" value="WH_DNA-bd_sf"/>
</dbReference>
<dbReference type="PANTHER" id="PTHR43537">
    <property type="entry name" value="TRANSCRIPTIONAL REGULATOR, GNTR FAMILY"/>
    <property type="match status" value="1"/>
</dbReference>
<feature type="domain" description="HTH gntR-type" evidence="4">
    <location>
        <begin position="13"/>
        <end position="81"/>
    </location>
</feature>
<dbReference type="PRINTS" id="PR00035">
    <property type="entry name" value="HTHGNTR"/>
</dbReference>
<dbReference type="PROSITE" id="PS50949">
    <property type="entry name" value="HTH_GNTR"/>
    <property type="match status" value="1"/>
</dbReference>
<dbReference type="eggNOG" id="COG2186">
    <property type="taxonomic scope" value="Bacteria"/>
</dbReference>
<dbReference type="GO" id="GO:0003700">
    <property type="term" value="F:DNA-binding transcription factor activity"/>
    <property type="evidence" value="ECO:0007669"/>
    <property type="project" value="InterPro"/>
</dbReference>
<keyword evidence="1" id="KW-0805">Transcription regulation</keyword>
<dbReference type="SMART" id="SM00345">
    <property type="entry name" value="HTH_GNTR"/>
    <property type="match status" value="1"/>
</dbReference>
<keyword evidence="2" id="KW-0238">DNA-binding</keyword>
<dbReference type="Gene3D" id="1.10.10.10">
    <property type="entry name" value="Winged helix-like DNA-binding domain superfamily/Winged helix DNA-binding domain"/>
    <property type="match status" value="1"/>
</dbReference>
<dbReference type="SMART" id="SM00895">
    <property type="entry name" value="FCD"/>
    <property type="match status" value="1"/>
</dbReference>
<evidence type="ECO:0000256" key="2">
    <source>
        <dbReference type="ARBA" id="ARBA00023125"/>
    </source>
</evidence>
<name>A0A084EF95_SPHYA</name>
<dbReference type="EMBL" id="JGVR01000030">
    <property type="protein sequence ID" value="KEZ16637.1"/>
    <property type="molecule type" value="Genomic_DNA"/>
</dbReference>
<accession>A0A084EF95</accession>
<comment type="caution">
    <text evidence="5">The sequence shown here is derived from an EMBL/GenBank/DDBJ whole genome shotgun (WGS) entry which is preliminary data.</text>
</comment>
<dbReference type="InterPro" id="IPR011711">
    <property type="entry name" value="GntR_C"/>
</dbReference>
<sequence length="231" mass="25821">MTRNATLTQAPRRSLVDSAIEQIRTQIESGVWRVGERIPKEQELADLLGVSRNTTREAIRVLSHAEVLEVRQGDGTYVRLNVDPTEVMRRVSRSSLHDHFELRAMLEAEAARRAASQRSDADVVKLRRLLKVRGNQEDHSRVEKFVDADIAFHSALASVSGNTALIELYRYFSQAIRSGVWSVLDELDLPEPALEAHEAIVDAIERRDPEGAALAVREVVGPLIEALADRS</sequence>
<evidence type="ECO:0000256" key="3">
    <source>
        <dbReference type="ARBA" id="ARBA00023163"/>
    </source>
</evidence>
<reference evidence="5 6" key="1">
    <citation type="submission" date="2014-03" db="EMBL/GenBank/DDBJ databases">
        <title>Genome sequence of Sphingobium yanoikuyae B1.</title>
        <authorList>
            <person name="Gan H.M."/>
            <person name="Gan H.Y."/>
            <person name="Savka M.A."/>
        </authorList>
    </citation>
    <scope>NUCLEOTIDE SEQUENCE [LARGE SCALE GENOMIC DNA]</scope>
    <source>
        <strain evidence="5 6">B1</strain>
    </source>
</reference>
<dbReference type="CDD" id="cd07377">
    <property type="entry name" value="WHTH_GntR"/>
    <property type="match status" value="1"/>
</dbReference>
<dbReference type="SUPFAM" id="SSF46785">
    <property type="entry name" value="Winged helix' DNA-binding domain"/>
    <property type="match status" value="1"/>
</dbReference>
<dbReference type="InterPro" id="IPR000524">
    <property type="entry name" value="Tscrpt_reg_HTH_GntR"/>
</dbReference>
<proteinExistence type="predicted"/>
<dbReference type="Pfam" id="PF07729">
    <property type="entry name" value="FCD"/>
    <property type="match status" value="1"/>
</dbReference>
<evidence type="ECO:0000259" key="4">
    <source>
        <dbReference type="PROSITE" id="PS50949"/>
    </source>
</evidence>
<organism evidence="5 6">
    <name type="scientific">Sphingobium yanoikuyae</name>
    <name type="common">Sphingomonas yanoikuyae</name>
    <dbReference type="NCBI Taxonomy" id="13690"/>
    <lineage>
        <taxon>Bacteria</taxon>
        <taxon>Pseudomonadati</taxon>
        <taxon>Pseudomonadota</taxon>
        <taxon>Alphaproteobacteria</taxon>
        <taxon>Sphingomonadales</taxon>
        <taxon>Sphingomonadaceae</taxon>
        <taxon>Sphingobium</taxon>
    </lineage>
</organism>
<dbReference type="AlphaFoldDB" id="A0A084EF95"/>
<gene>
    <name evidence="5" type="ORF">CP98_04065</name>
</gene>
<dbReference type="InterPro" id="IPR008920">
    <property type="entry name" value="TF_FadR/GntR_C"/>
</dbReference>
<keyword evidence="3" id="KW-0804">Transcription</keyword>
<dbReference type="PATRIC" id="fig|13690.10.peg.4176"/>
<dbReference type="GO" id="GO:0003677">
    <property type="term" value="F:DNA binding"/>
    <property type="evidence" value="ECO:0007669"/>
    <property type="project" value="UniProtKB-KW"/>
</dbReference>
<dbReference type="Proteomes" id="UP000028534">
    <property type="component" value="Unassembled WGS sequence"/>
</dbReference>